<dbReference type="AlphaFoldDB" id="A0A1B2M2Z7"/>
<dbReference type="CDD" id="cd12827">
    <property type="entry name" value="EcCorA_ZntB-like_u2"/>
    <property type="match status" value="1"/>
</dbReference>
<dbReference type="GO" id="GO:0046873">
    <property type="term" value="F:metal ion transmembrane transporter activity"/>
    <property type="evidence" value="ECO:0007669"/>
    <property type="project" value="InterPro"/>
</dbReference>
<dbReference type="InterPro" id="IPR045863">
    <property type="entry name" value="CorA_TM1_TM2"/>
</dbReference>
<dbReference type="Proteomes" id="UP000093391">
    <property type="component" value="Chromosome"/>
</dbReference>
<evidence type="ECO:0000256" key="6">
    <source>
        <dbReference type="SAM" id="Phobius"/>
    </source>
</evidence>
<keyword evidence="8" id="KW-1185">Reference proteome</keyword>
<dbReference type="KEGG" id="ala:BFG52_15260"/>
<evidence type="ECO:0000256" key="3">
    <source>
        <dbReference type="ARBA" id="ARBA00022692"/>
    </source>
</evidence>
<sequence>MFKTNAQLPLQHTRPTATPLWHKLIAPNDNAVQELLQQYKIPHDLLQHALTPKAMPRLQSEADGLLLICHLPFALSQSPAPQFQCQPVALIVTAQDVILCCAQEHAIFKQFFDVLLHQRFAGVADENTADDLDNHNAKVLNAATTMQAIYDLLRLITAEFTTACQQVNQAIALLEMELKQSTKNQQIFTLIQHGKTLNRVVSALEQNGKVLQQLLQQPWIVQHDTAPDQLLDVILANAQMHAMATTQNSNLCNLMDAYSAMVENNLSLLVQYLSIFVIIGAIPLGIASLYGMNTPLPLQEQPYSLALFAIISIVISSAMIMIFKKRQLI</sequence>
<dbReference type="OrthoDB" id="9803416at2"/>
<dbReference type="InterPro" id="IPR002523">
    <property type="entry name" value="MgTranspt_CorA/ZnTranspt_ZntB"/>
</dbReference>
<dbReference type="PANTHER" id="PTHR47891:SF2">
    <property type="entry name" value="MAGNESIUM AND COBALT TRANSPORTER"/>
    <property type="match status" value="1"/>
</dbReference>
<dbReference type="SUPFAM" id="SSF144083">
    <property type="entry name" value="Magnesium transport protein CorA, transmembrane region"/>
    <property type="match status" value="1"/>
</dbReference>
<dbReference type="Pfam" id="PF01544">
    <property type="entry name" value="CorA"/>
    <property type="match status" value="1"/>
</dbReference>
<dbReference type="GO" id="GO:0016020">
    <property type="term" value="C:membrane"/>
    <property type="evidence" value="ECO:0007669"/>
    <property type="project" value="UniProtKB-SubCell"/>
</dbReference>
<proteinExistence type="inferred from homology"/>
<accession>A0A1B2M2Z7</accession>
<dbReference type="EMBL" id="CP016895">
    <property type="protein sequence ID" value="AOA59568.1"/>
    <property type="molecule type" value="Genomic_DNA"/>
</dbReference>
<evidence type="ECO:0000313" key="8">
    <source>
        <dbReference type="Proteomes" id="UP000093391"/>
    </source>
</evidence>
<evidence type="ECO:0008006" key="9">
    <source>
        <dbReference type="Google" id="ProtNLM"/>
    </source>
</evidence>
<dbReference type="InterPro" id="IPR045861">
    <property type="entry name" value="CorA_cytoplasmic_dom"/>
</dbReference>
<dbReference type="Gene3D" id="1.20.58.340">
    <property type="entry name" value="Magnesium transport protein CorA, transmembrane region"/>
    <property type="match status" value="2"/>
</dbReference>
<protein>
    <recommendedName>
        <fullName evidence="9">Magnesium transporter</fullName>
    </recommendedName>
</protein>
<reference evidence="7 8" key="1">
    <citation type="submission" date="2016-08" db="EMBL/GenBank/DDBJ databases">
        <authorList>
            <person name="Seilhamer J.J."/>
        </authorList>
    </citation>
    <scope>NUCLEOTIDE SEQUENCE [LARGE SCALE GENOMIC DNA]</scope>
    <source>
        <strain evidence="7 8">BRTC-1</strain>
    </source>
</reference>
<comment type="subcellular location">
    <subcellularLocation>
        <location evidence="1">Membrane</location>
        <topology evidence="1">Multi-pass membrane protein</topology>
    </subcellularLocation>
</comment>
<name>A0A1B2M2Z7_9GAMM</name>
<keyword evidence="4 6" id="KW-1133">Transmembrane helix</keyword>
<organism evidence="7 8">
    <name type="scientific">Acinetobacter larvae</name>
    <dbReference type="NCBI Taxonomy" id="1789224"/>
    <lineage>
        <taxon>Bacteria</taxon>
        <taxon>Pseudomonadati</taxon>
        <taxon>Pseudomonadota</taxon>
        <taxon>Gammaproteobacteria</taxon>
        <taxon>Moraxellales</taxon>
        <taxon>Moraxellaceae</taxon>
        <taxon>Acinetobacter</taxon>
    </lineage>
</organism>
<evidence type="ECO:0000256" key="1">
    <source>
        <dbReference type="ARBA" id="ARBA00004141"/>
    </source>
</evidence>
<comment type="similarity">
    <text evidence="2">Belongs to the CorA metal ion transporter (MIT) (TC 1.A.35) family.</text>
</comment>
<gene>
    <name evidence="7" type="ORF">BFG52_15260</name>
</gene>
<dbReference type="SUPFAM" id="SSF143865">
    <property type="entry name" value="CorA soluble domain-like"/>
    <property type="match status" value="1"/>
</dbReference>
<dbReference type="InterPro" id="IPR047199">
    <property type="entry name" value="CorA-like"/>
</dbReference>
<evidence type="ECO:0000256" key="5">
    <source>
        <dbReference type="ARBA" id="ARBA00023136"/>
    </source>
</evidence>
<dbReference type="STRING" id="1789224.BFG52_15260"/>
<feature type="transmembrane region" description="Helical" evidence="6">
    <location>
        <begin position="303"/>
        <end position="323"/>
    </location>
</feature>
<dbReference type="Gene3D" id="3.30.460.20">
    <property type="entry name" value="CorA soluble domain-like"/>
    <property type="match status" value="1"/>
</dbReference>
<evidence type="ECO:0000313" key="7">
    <source>
        <dbReference type="EMBL" id="AOA59568.1"/>
    </source>
</evidence>
<evidence type="ECO:0000256" key="4">
    <source>
        <dbReference type="ARBA" id="ARBA00022989"/>
    </source>
</evidence>
<keyword evidence="5 6" id="KW-0472">Membrane</keyword>
<keyword evidence="3 6" id="KW-0812">Transmembrane</keyword>
<dbReference type="RefSeq" id="WP_067558160.1">
    <property type="nucleotide sequence ID" value="NZ_CP016895.1"/>
</dbReference>
<dbReference type="PANTHER" id="PTHR47891">
    <property type="entry name" value="TRANSPORTER-RELATED"/>
    <property type="match status" value="1"/>
</dbReference>
<feature type="transmembrane region" description="Helical" evidence="6">
    <location>
        <begin position="269"/>
        <end position="291"/>
    </location>
</feature>
<evidence type="ECO:0000256" key="2">
    <source>
        <dbReference type="ARBA" id="ARBA00009765"/>
    </source>
</evidence>